<organism evidence="8 9">
    <name type="scientific">Perkinsus olseni</name>
    <name type="common">Perkinsus atlanticus</name>
    <dbReference type="NCBI Taxonomy" id="32597"/>
    <lineage>
        <taxon>Eukaryota</taxon>
        <taxon>Sar</taxon>
        <taxon>Alveolata</taxon>
        <taxon>Perkinsozoa</taxon>
        <taxon>Perkinsea</taxon>
        <taxon>Perkinsida</taxon>
        <taxon>Perkinsidae</taxon>
        <taxon>Perkinsus</taxon>
    </lineage>
</organism>
<reference evidence="8 9" key="1">
    <citation type="submission" date="2020-04" db="EMBL/GenBank/DDBJ databases">
        <title>Perkinsus olseni comparative genomics.</title>
        <authorList>
            <person name="Bogema D.R."/>
        </authorList>
    </citation>
    <scope>NUCLEOTIDE SEQUENCE [LARGE SCALE GENOMIC DNA]</scope>
    <source>
        <strain evidence="8">00978-12</strain>
    </source>
</reference>
<evidence type="ECO:0000256" key="2">
    <source>
        <dbReference type="ARBA" id="ARBA00022737"/>
    </source>
</evidence>
<feature type="domain" description="C3H1-type" evidence="7">
    <location>
        <begin position="110"/>
        <end position="138"/>
    </location>
</feature>
<feature type="compositionally biased region" description="Low complexity" evidence="6">
    <location>
        <begin position="199"/>
        <end position="210"/>
    </location>
</feature>
<dbReference type="GO" id="GO:0003729">
    <property type="term" value="F:mRNA binding"/>
    <property type="evidence" value="ECO:0007669"/>
    <property type="project" value="InterPro"/>
</dbReference>
<keyword evidence="1 5" id="KW-0479">Metal-binding</keyword>
<feature type="domain" description="C3H1-type" evidence="7">
    <location>
        <begin position="146"/>
        <end position="173"/>
    </location>
</feature>
<dbReference type="SMART" id="SM00356">
    <property type="entry name" value="ZnF_C3H1"/>
    <property type="match status" value="3"/>
</dbReference>
<feature type="zinc finger region" description="C3H1-type" evidence="5">
    <location>
        <begin position="146"/>
        <end position="173"/>
    </location>
</feature>
<evidence type="ECO:0000256" key="1">
    <source>
        <dbReference type="ARBA" id="ARBA00022723"/>
    </source>
</evidence>
<accession>A0A7J6PFA3</accession>
<dbReference type="PANTHER" id="PTHR12547:SF18">
    <property type="entry name" value="PROTEIN TIS11"/>
    <property type="match status" value="1"/>
</dbReference>
<feature type="region of interest" description="Disordered" evidence="6">
    <location>
        <begin position="177"/>
        <end position="236"/>
    </location>
</feature>
<keyword evidence="3 5" id="KW-0863">Zinc-finger</keyword>
<feature type="compositionally biased region" description="Basic and acidic residues" evidence="6">
    <location>
        <begin position="188"/>
        <end position="198"/>
    </location>
</feature>
<dbReference type="InterPro" id="IPR045877">
    <property type="entry name" value="ZFP36-like"/>
</dbReference>
<feature type="zinc finger region" description="C3H1-type" evidence="5">
    <location>
        <begin position="110"/>
        <end position="138"/>
    </location>
</feature>
<dbReference type="Pfam" id="PF00642">
    <property type="entry name" value="zf-CCCH"/>
    <property type="match status" value="1"/>
</dbReference>
<dbReference type="Proteomes" id="UP000541610">
    <property type="component" value="Unassembled WGS sequence"/>
</dbReference>
<dbReference type="Gene3D" id="4.10.1000.10">
    <property type="entry name" value="Zinc finger, CCCH-type"/>
    <property type="match status" value="3"/>
</dbReference>
<feature type="zinc finger region" description="C3H1-type" evidence="5">
    <location>
        <begin position="75"/>
        <end position="102"/>
    </location>
</feature>
<evidence type="ECO:0000259" key="7">
    <source>
        <dbReference type="PROSITE" id="PS50103"/>
    </source>
</evidence>
<dbReference type="OrthoDB" id="415459at2759"/>
<dbReference type="InterPro" id="IPR000571">
    <property type="entry name" value="Znf_CCCH"/>
</dbReference>
<dbReference type="EMBL" id="JABANP010000028">
    <property type="protein sequence ID" value="KAF4694805.1"/>
    <property type="molecule type" value="Genomic_DNA"/>
</dbReference>
<sequence length="351" mass="39388">MRTAPVALGNWPIRAKRADRGLGFEPRDRYFSSFSRFRSRFTSLLFVVTMGDTPAPQKIFTNARDAWHNRYLNQFYKTEMCKFMLNGSCSKGATCSHAHTKEELREKPDLSKTRMCRALLQKGACSNHRRCPYAHDIRQVRSTNAFFKTKMCSFYESGFCKLGNKCRYAHGESELIPDDWPSGDDVGVVEHPHVRDPSSSKASSASTAPSDLDHDSCKISSRSTPTVGRRSNSETPAFLTEDIEDIHGERTELGDYQEFSTTRQPGLPNYPGYHLMYYVNAPGLCTGAAPPFYSAIPVPSGPLPAVPRVYGDASSDRTVLAPRSGTVYFALWEPTVWCLWPRLTALMQGLR</sequence>
<dbReference type="AlphaFoldDB" id="A0A7J6PFA3"/>
<gene>
    <name evidence="8" type="ORF">FOZ60_006959</name>
</gene>
<dbReference type="SUPFAM" id="SSF90229">
    <property type="entry name" value="CCCH zinc finger"/>
    <property type="match status" value="3"/>
</dbReference>
<dbReference type="PANTHER" id="PTHR12547">
    <property type="entry name" value="CCCH ZINC FINGER/TIS11-RELATED"/>
    <property type="match status" value="1"/>
</dbReference>
<name>A0A7J6PFA3_PEROL</name>
<dbReference type="InterPro" id="IPR036855">
    <property type="entry name" value="Znf_CCCH_sf"/>
</dbReference>
<feature type="compositionally biased region" description="Polar residues" evidence="6">
    <location>
        <begin position="218"/>
        <end position="235"/>
    </location>
</feature>
<dbReference type="PROSITE" id="PS50103">
    <property type="entry name" value="ZF_C3H1"/>
    <property type="match status" value="3"/>
</dbReference>
<evidence type="ECO:0000256" key="6">
    <source>
        <dbReference type="SAM" id="MobiDB-lite"/>
    </source>
</evidence>
<keyword evidence="2" id="KW-0677">Repeat</keyword>
<evidence type="ECO:0000313" key="8">
    <source>
        <dbReference type="EMBL" id="KAF4694805.1"/>
    </source>
</evidence>
<keyword evidence="4 5" id="KW-0862">Zinc</keyword>
<evidence type="ECO:0000256" key="4">
    <source>
        <dbReference type="ARBA" id="ARBA00022833"/>
    </source>
</evidence>
<feature type="domain" description="C3H1-type" evidence="7">
    <location>
        <begin position="75"/>
        <end position="102"/>
    </location>
</feature>
<comment type="caution">
    <text evidence="8">The sequence shown here is derived from an EMBL/GenBank/DDBJ whole genome shotgun (WGS) entry which is preliminary data.</text>
</comment>
<dbReference type="GO" id="GO:0008270">
    <property type="term" value="F:zinc ion binding"/>
    <property type="evidence" value="ECO:0007669"/>
    <property type="project" value="UniProtKB-KW"/>
</dbReference>
<proteinExistence type="predicted"/>
<evidence type="ECO:0000256" key="3">
    <source>
        <dbReference type="ARBA" id="ARBA00022771"/>
    </source>
</evidence>
<evidence type="ECO:0000313" key="9">
    <source>
        <dbReference type="Proteomes" id="UP000541610"/>
    </source>
</evidence>
<protein>
    <recommendedName>
        <fullName evidence="7">C3H1-type domain-containing protein</fullName>
    </recommendedName>
</protein>
<evidence type="ECO:0000256" key="5">
    <source>
        <dbReference type="PROSITE-ProRule" id="PRU00723"/>
    </source>
</evidence>